<dbReference type="InterPro" id="IPR003594">
    <property type="entry name" value="HATPase_dom"/>
</dbReference>
<dbReference type="GO" id="GO:0000155">
    <property type="term" value="F:phosphorelay sensor kinase activity"/>
    <property type="evidence" value="ECO:0007669"/>
    <property type="project" value="InterPro"/>
</dbReference>
<keyword evidence="10" id="KW-0067">ATP-binding</keyword>
<dbReference type="InterPro" id="IPR005467">
    <property type="entry name" value="His_kinase_dom"/>
</dbReference>
<dbReference type="RefSeq" id="WP_134209429.1">
    <property type="nucleotide sequence ID" value="NZ_CP038015.1"/>
</dbReference>
<dbReference type="SUPFAM" id="SSF55874">
    <property type="entry name" value="ATPase domain of HSP90 chaperone/DNA topoisomerase II/histidine kinase"/>
    <property type="match status" value="1"/>
</dbReference>
<dbReference type="EMBL" id="CP038015">
    <property type="protein sequence ID" value="QBP40738.1"/>
    <property type="molecule type" value="Genomic_DNA"/>
</dbReference>
<evidence type="ECO:0000256" key="8">
    <source>
        <dbReference type="ARBA" id="ARBA00022741"/>
    </source>
</evidence>
<organism evidence="16 17">
    <name type="scientific">Paenisporosarcina antarctica</name>
    <dbReference type="NCBI Taxonomy" id="417367"/>
    <lineage>
        <taxon>Bacteria</taxon>
        <taxon>Bacillati</taxon>
        <taxon>Bacillota</taxon>
        <taxon>Bacilli</taxon>
        <taxon>Bacillales</taxon>
        <taxon>Caryophanaceae</taxon>
        <taxon>Paenisporosarcina</taxon>
    </lineage>
</organism>
<keyword evidence="11 14" id="KW-1133">Transmembrane helix</keyword>
<dbReference type="PANTHER" id="PTHR43065">
    <property type="entry name" value="SENSOR HISTIDINE KINASE"/>
    <property type="match status" value="1"/>
</dbReference>
<dbReference type="Pfam" id="PF07694">
    <property type="entry name" value="5TM-5TMR_LYT"/>
    <property type="match status" value="1"/>
</dbReference>
<comment type="catalytic activity">
    <reaction evidence="1">
        <text>ATP + protein L-histidine = ADP + protein N-phospho-L-histidine.</text>
        <dbReference type="EC" id="2.7.13.3"/>
    </reaction>
</comment>
<dbReference type="InterPro" id="IPR004358">
    <property type="entry name" value="Sig_transdc_His_kin-like_C"/>
</dbReference>
<evidence type="ECO:0000259" key="15">
    <source>
        <dbReference type="PROSITE" id="PS50109"/>
    </source>
</evidence>
<evidence type="ECO:0000313" key="17">
    <source>
        <dbReference type="Proteomes" id="UP000294292"/>
    </source>
</evidence>
<dbReference type="InterPro" id="IPR036890">
    <property type="entry name" value="HATPase_C_sf"/>
</dbReference>
<evidence type="ECO:0000256" key="7">
    <source>
        <dbReference type="ARBA" id="ARBA00022692"/>
    </source>
</evidence>
<feature type="transmembrane region" description="Helical" evidence="14">
    <location>
        <begin position="29"/>
        <end position="51"/>
    </location>
</feature>
<evidence type="ECO:0000256" key="1">
    <source>
        <dbReference type="ARBA" id="ARBA00000085"/>
    </source>
</evidence>
<evidence type="ECO:0000256" key="14">
    <source>
        <dbReference type="SAM" id="Phobius"/>
    </source>
</evidence>
<accession>A0A4P6ZXA8</accession>
<dbReference type="InterPro" id="IPR011620">
    <property type="entry name" value="Sig_transdc_His_kinase_LytS_TM"/>
</dbReference>
<comment type="subcellular location">
    <subcellularLocation>
        <location evidence="2">Cell membrane</location>
        <topology evidence="2">Multi-pass membrane protein</topology>
    </subcellularLocation>
</comment>
<keyword evidence="17" id="KW-1185">Reference proteome</keyword>
<evidence type="ECO:0000256" key="5">
    <source>
        <dbReference type="ARBA" id="ARBA00022553"/>
    </source>
</evidence>
<evidence type="ECO:0000256" key="12">
    <source>
        <dbReference type="ARBA" id="ARBA00023012"/>
    </source>
</evidence>
<dbReference type="InterPro" id="IPR003661">
    <property type="entry name" value="HisK_dim/P_dom"/>
</dbReference>
<evidence type="ECO:0000313" key="16">
    <source>
        <dbReference type="EMBL" id="QBP40738.1"/>
    </source>
</evidence>
<keyword evidence="6" id="KW-0808">Transferase</keyword>
<dbReference type="KEGG" id="panc:E2636_06225"/>
<dbReference type="GO" id="GO:0005524">
    <property type="term" value="F:ATP binding"/>
    <property type="evidence" value="ECO:0007669"/>
    <property type="project" value="UniProtKB-KW"/>
</dbReference>
<keyword evidence="13 14" id="KW-0472">Membrane</keyword>
<dbReference type="SUPFAM" id="SSF47384">
    <property type="entry name" value="Homodimeric domain of signal transducing histidine kinase"/>
    <property type="match status" value="1"/>
</dbReference>
<dbReference type="EC" id="2.7.13.3" evidence="3"/>
<dbReference type="PROSITE" id="PS50109">
    <property type="entry name" value="HIS_KIN"/>
    <property type="match status" value="1"/>
</dbReference>
<keyword evidence="5" id="KW-0597">Phosphoprotein</keyword>
<evidence type="ECO:0000256" key="6">
    <source>
        <dbReference type="ARBA" id="ARBA00022679"/>
    </source>
</evidence>
<dbReference type="PANTHER" id="PTHR43065:SF46">
    <property type="entry name" value="C4-DICARBOXYLATE TRANSPORT SENSOR PROTEIN DCTB"/>
    <property type="match status" value="1"/>
</dbReference>
<dbReference type="Gene3D" id="1.10.287.130">
    <property type="match status" value="1"/>
</dbReference>
<dbReference type="PRINTS" id="PR00344">
    <property type="entry name" value="BCTRLSENSOR"/>
</dbReference>
<evidence type="ECO:0000256" key="9">
    <source>
        <dbReference type="ARBA" id="ARBA00022777"/>
    </source>
</evidence>
<gene>
    <name evidence="16" type="ORF">E2636_06225</name>
</gene>
<evidence type="ECO:0000256" key="2">
    <source>
        <dbReference type="ARBA" id="ARBA00004651"/>
    </source>
</evidence>
<dbReference type="InterPro" id="IPR036097">
    <property type="entry name" value="HisK_dim/P_sf"/>
</dbReference>
<evidence type="ECO:0000256" key="4">
    <source>
        <dbReference type="ARBA" id="ARBA00022475"/>
    </source>
</evidence>
<evidence type="ECO:0000256" key="11">
    <source>
        <dbReference type="ARBA" id="ARBA00022989"/>
    </source>
</evidence>
<dbReference type="CDD" id="cd00082">
    <property type="entry name" value="HisKA"/>
    <property type="match status" value="1"/>
</dbReference>
<proteinExistence type="predicted"/>
<keyword evidence="12" id="KW-0902">Two-component regulatory system</keyword>
<feature type="transmembrane region" description="Helical" evidence="14">
    <location>
        <begin position="5"/>
        <end position="23"/>
    </location>
</feature>
<keyword evidence="8" id="KW-0547">Nucleotide-binding</keyword>
<keyword evidence="7 14" id="KW-0812">Transmembrane</keyword>
<evidence type="ECO:0000256" key="13">
    <source>
        <dbReference type="ARBA" id="ARBA00023136"/>
    </source>
</evidence>
<feature type="transmembrane region" description="Helical" evidence="14">
    <location>
        <begin position="156"/>
        <end position="178"/>
    </location>
</feature>
<keyword evidence="4" id="KW-1003">Cell membrane</keyword>
<dbReference type="GO" id="GO:0071555">
    <property type="term" value="P:cell wall organization"/>
    <property type="evidence" value="ECO:0007669"/>
    <property type="project" value="InterPro"/>
</dbReference>
<dbReference type="GO" id="GO:0005886">
    <property type="term" value="C:plasma membrane"/>
    <property type="evidence" value="ECO:0007669"/>
    <property type="project" value="UniProtKB-SubCell"/>
</dbReference>
<dbReference type="Proteomes" id="UP000294292">
    <property type="component" value="Chromosome"/>
</dbReference>
<feature type="transmembrane region" description="Helical" evidence="14">
    <location>
        <begin position="63"/>
        <end position="85"/>
    </location>
</feature>
<dbReference type="OrthoDB" id="9815750at2"/>
<dbReference type="AlphaFoldDB" id="A0A4P6ZXA8"/>
<dbReference type="SMART" id="SM00387">
    <property type="entry name" value="HATPase_c"/>
    <property type="match status" value="1"/>
</dbReference>
<feature type="domain" description="Histidine kinase" evidence="15">
    <location>
        <begin position="206"/>
        <end position="411"/>
    </location>
</feature>
<feature type="transmembrane region" description="Helical" evidence="14">
    <location>
        <begin position="127"/>
        <end position="150"/>
    </location>
</feature>
<feature type="transmembrane region" description="Helical" evidence="14">
    <location>
        <begin position="97"/>
        <end position="115"/>
    </location>
</feature>
<evidence type="ECO:0000256" key="3">
    <source>
        <dbReference type="ARBA" id="ARBA00012438"/>
    </source>
</evidence>
<dbReference type="SMART" id="SM00388">
    <property type="entry name" value="HisKA"/>
    <property type="match status" value="1"/>
</dbReference>
<reference evidence="16 17" key="1">
    <citation type="submission" date="2019-03" db="EMBL/GenBank/DDBJ databases">
        <title>Complete genome sequence of Paenisporosarcina antarctica CGMCC 1.6503T.</title>
        <authorList>
            <person name="Rong J.-C."/>
            <person name="Chi N.-Y."/>
            <person name="Zhang Q.-F."/>
        </authorList>
    </citation>
    <scope>NUCLEOTIDE SEQUENCE [LARGE SCALE GENOMIC DNA]</scope>
    <source>
        <strain evidence="16 17">CGMCC 1.6503</strain>
    </source>
</reference>
<dbReference type="Pfam" id="PF02518">
    <property type="entry name" value="HATPase_c"/>
    <property type="match status" value="1"/>
</dbReference>
<sequence length="411" mass="46981">MFETLLLNILFLIFPLLLFVIFFENRRPVYSNSFLITFSAISMILCMLYPIHLQIGFIFDLRYIPFIIVALYGGYKKVLPLYILLNIYRFIIGGEGTIHSLIFSTVIFLVVPLISKKFLKYSTQKRVITGVFAALFTMGLYLLSLSTFFVQLTSEFWQLAFYSVSTHVLVITLNLLMIEKVISNIKSRENFLHTERLHVMSEISASVSHEIRNPLTVTHGFLQLLKESKTLSTDEKMYIDFSLKELERAEEIVSNFLAFAKPQSENMVSSNLKEEIEYVKNILFPYAKMNHVDIEFQFNNTLKKRYDKNQMQQSLINILKNGIEAMKESGGILSIDVSEQNRTIIIIIKDNGIGMTEDEISQLGKPYYSTKKEGTGLGMLMVYGAISKAKGTIEVESEKGKGTTFTITLPV</sequence>
<keyword evidence="9" id="KW-0418">Kinase</keyword>
<protein>
    <recommendedName>
        <fullName evidence="3">histidine kinase</fullName>
        <ecNumber evidence="3">2.7.13.3</ecNumber>
    </recommendedName>
</protein>
<dbReference type="Pfam" id="PF00512">
    <property type="entry name" value="HisKA"/>
    <property type="match status" value="1"/>
</dbReference>
<dbReference type="Gene3D" id="3.30.565.10">
    <property type="entry name" value="Histidine kinase-like ATPase, C-terminal domain"/>
    <property type="match status" value="1"/>
</dbReference>
<name>A0A4P6ZXA8_9BACL</name>
<evidence type="ECO:0000256" key="10">
    <source>
        <dbReference type="ARBA" id="ARBA00022840"/>
    </source>
</evidence>